<accession>A0ABP1QTU0</accession>
<feature type="region of interest" description="Disordered" evidence="1">
    <location>
        <begin position="1216"/>
        <end position="1302"/>
    </location>
</feature>
<name>A0ABP1QTU0_9HEXA</name>
<feature type="compositionally biased region" description="Low complexity" evidence="1">
    <location>
        <begin position="872"/>
        <end position="893"/>
    </location>
</feature>
<feature type="compositionally biased region" description="Low complexity" evidence="1">
    <location>
        <begin position="54"/>
        <end position="78"/>
    </location>
</feature>
<evidence type="ECO:0000313" key="3">
    <source>
        <dbReference type="Proteomes" id="UP001642540"/>
    </source>
</evidence>
<feature type="region of interest" description="Disordered" evidence="1">
    <location>
        <begin position="701"/>
        <end position="742"/>
    </location>
</feature>
<gene>
    <name evidence="2" type="ORF">ODALV1_LOCUS12991</name>
</gene>
<comment type="caution">
    <text evidence="2">The sequence shown here is derived from an EMBL/GenBank/DDBJ whole genome shotgun (WGS) entry which is preliminary data.</text>
</comment>
<evidence type="ECO:0000256" key="1">
    <source>
        <dbReference type="SAM" id="MobiDB-lite"/>
    </source>
</evidence>
<feature type="compositionally biased region" description="Low complexity" evidence="1">
    <location>
        <begin position="971"/>
        <end position="1040"/>
    </location>
</feature>
<feature type="compositionally biased region" description="Low complexity" evidence="1">
    <location>
        <begin position="646"/>
        <end position="663"/>
    </location>
</feature>
<evidence type="ECO:0000313" key="2">
    <source>
        <dbReference type="EMBL" id="CAL8108475.1"/>
    </source>
</evidence>
<feature type="non-terminal residue" evidence="2">
    <location>
        <position position="1"/>
    </location>
</feature>
<feature type="compositionally biased region" description="Polar residues" evidence="1">
    <location>
        <begin position="124"/>
        <end position="144"/>
    </location>
</feature>
<feature type="compositionally biased region" description="Basic and acidic residues" evidence="1">
    <location>
        <begin position="550"/>
        <end position="568"/>
    </location>
</feature>
<feature type="compositionally biased region" description="Polar residues" evidence="1">
    <location>
        <begin position="932"/>
        <end position="970"/>
    </location>
</feature>
<feature type="compositionally biased region" description="Basic residues" evidence="1">
    <location>
        <begin position="913"/>
        <end position="925"/>
    </location>
</feature>
<feature type="compositionally biased region" description="Low complexity" evidence="1">
    <location>
        <begin position="1119"/>
        <end position="1138"/>
    </location>
</feature>
<feature type="compositionally biased region" description="Low complexity" evidence="1">
    <location>
        <begin position="1252"/>
        <end position="1277"/>
    </location>
</feature>
<dbReference type="Proteomes" id="UP001642540">
    <property type="component" value="Unassembled WGS sequence"/>
</dbReference>
<feature type="compositionally biased region" description="Pro residues" evidence="1">
    <location>
        <begin position="8"/>
        <end position="29"/>
    </location>
</feature>
<feature type="compositionally biased region" description="Low complexity" evidence="1">
    <location>
        <begin position="151"/>
        <end position="174"/>
    </location>
</feature>
<feature type="compositionally biased region" description="Basic residues" evidence="1">
    <location>
        <begin position="1235"/>
        <end position="1251"/>
    </location>
</feature>
<proteinExistence type="predicted"/>
<feature type="region of interest" description="Disordered" evidence="1">
    <location>
        <begin position="1"/>
        <end position="251"/>
    </location>
</feature>
<feature type="compositionally biased region" description="Polar residues" evidence="1">
    <location>
        <begin position="1216"/>
        <end position="1228"/>
    </location>
</feature>
<feature type="region of interest" description="Disordered" evidence="1">
    <location>
        <begin position="1053"/>
        <end position="1183"/>
    </location>
</feature>
<feature type="region of interest" description="Disordered" evidence="1">
    <location>
        <begin position="336"/>
        <end position="680"/>
    </location>
</feature>
<feature type="compositionally biased region" description="Polar residues" evidence="1">
    <location>
        <begin position="35"/>
        <end position="44"/>
    </location>
</feature>
<feature type="compositionally biased region" description="Acidic residues" evidence="1">
    <location>
        <begin position="225"/>
        <end position="237"/>
    </location>
</feature>
<organism evidence="2 3">
    <name type="scientific">Orchesella dallaii</name>
    <dbReference type="NCBI Taxonomy" id="48710"/>
    <lineage>
        <taxon>Eukaryota</taxon>
        <taxon>Metazoa</taxon>
        <taxon>Ecdysozoa</taxon>
        <taxon>Arthropoda</taxon>
        <taxon>Hexapoda</taxon>
        <taxon>Collembola</taxon>
        <taxon>Entomobryomorpha</taxon>
        <taxon>Entomobryoidea</taxon>
        <taxon>Orchesellidae</taxon>
        <taxon>Orchesellinae</taxon>
        <taxon>Orchesella</taxon>
    </lineage>
</organism>
<dbReference type="EMBL" id="CAXLJM020000040">
    <property type="protein sequence ID" value="CAL8108475.1"/>
    <property type="molecule type" value="Genomic_DNA"/>
</dbReference>
<feature type="compositionally biased region" description="Basic and acidic residues" evidence="1">
    <location>
        <begin position="367"/>
        <end position="407"/>
    </location>
</feature>
<keyword evidence="3" id="KW-1185">Reference proteome</keyword>
<feature type="non-terminal residue" evidence="2">
    <location>
        <position position="1594"/>
    </location>
</feature>
<reference evidence="2 3" key="1">
    <citation type="submission" date="2024-08" db="EMBL/GenBank/DDBJ databases">
        <authorList>
            <person name="Cucini C."/>
            <person name="Frati F."/>
        </authorList>
    </citation>
    <scope>NUCLEOTIDE SEQUENCE [LARGE SCALE GENOMIC DNA]</scope>
</reference>
<protein>
    <submittedName>
        <fullName evidence="2">Uncharacterized protein</fullName>
    </submittedName>
</protein>
<feature type="compositionally biased region" description="Low complexity" evidence="1">
    <location>
        <begin position="408"/>
        <end position="449"/>
    </location>
</feature>
<feature type="compositionally biased region" description="Polar residues" evidence="1">
    <location>
        <begin position="1281"/>
        <end position="1298"/>
    </location>
</feature>
<feature type="compositionally biased region" description="Acidic residues" evidence="1">
    <location>
        <begin position="614"/>
        <end position="645"/>
    </location>
</feature>
<feature type="compositionally biased region" description="Low complexity" evidence="1">
    <location>
        <begin position="702"/>
        <end position="726"/>
    </location>
</feature>
<feature type="compositionally biased region" description="Polar residues" evidence="1">
    <location>
        <begin position="464"/>
        <end position="474"/>
    </location>
</feature>
<feature type="region of interest" description="Disordered" evidence="1">
    <location>
        <begin position="872"/>
        <end position="1041"/>
    </location>
</feature>
<feature type="compositionally biased region" description="Pro residues" evidence="1">
    <location>
        <begin position="193"/>
        <end position="207"/>
    </location>
</feature>
<sequence>TTGVTRPPHQPPAPPPPPPPPPLPPPGEPPEITVIPTSSSNPSPETKRTDDQKTAPSPTTSTTKSFFASSSASTPSSPVCSGESKASLLTPTRAKPKLFPKPVLSPRPPPKKLSIPPRAPPSGSADSSLSQSPAASDCSASFIQSPVRGTKSPTPSEPSESAKASPVSSSSSTPRVVTFAPIATVVESSPVRTPSPPPRDYDTPPPIAKHKPDKSVVVGERREGEEEGDEEREDDDERAWSPAKAPRREEVCQNTGRFTVRILPSPSHVRFISQPQPHHVVLRSPRKEAGVATVIPADAPVGAEDLAYYPTSVRTLPNPKRQKFGLSGEKAHVRFASEDELYPPRDYSPEECSTKKTDSLSPTHSLQKYEEKEVEVREAKVKVKDESEKREVEKDCQSIKKKEEVVGKPKVQKPSSTCSTLASSPSSSQPPSSISAPVSSASSSFIQSSNTIVIELSRSESKNSTEQNVVQIQLSPVKSSVPVAPPIQSRNTIQIGLSHREPASPAKSVSSTGEQEEDSPDLRETAESPEPGARKKGQRRDISEGLFWKTAERDVGEVERGENADGDKSLVQTHYDPSQAKAVISFSPLEQEEQQHHHHHHIGSIVKSASALVPEDDYDDEEEDESDEDAWADESPEPEREDGEDSISQLLTLSSSTSTTTASRKQGELKRGGGLGATQPATKQAIVAQVISGFYPLPSVPSPATASPSSASQSSSSTTGPTTVVIPTPPTPITSNSGGAALLIPSTSAHSQRAEPGPSSSARVGELPISTAAAAAIYATCSKTLPARTSTDKAAARHSHSHLSHYNSIQELYSFVSEVLSSQAEAHGGSSTAVVTASGAGANHPQYTLCKYHLKQKQQRHKLQQKLINQQQLLQQQQPHSQSQQAQPTPSTSHSHHHPQVSSGASGIAHPHQQQHHHHQHHPHRGPPPSQTTQQSHIPHQQPSGSSTSRKSQQAVVAQRQQNGQEGSGLQQQQHPHYHHYQQQQQHQALQQQQQHQTHQQQQQQHQAHQQQQQQHQAHQQQQQHYQQIQQHQQQYQPQPGVVAARSLTLAHNVSQRQRHHPQTSINQNIYRPVLPGLGDPNTLPRKGAPVTSSAAAGGGGKGSSATLPGHSHHHHHYYQQQAPAASSAASVVVATSSGSGGGGGTHPHSHHPHHQVSTSGGGGGTGAGDPNIVKSSAGGASGGGNSVGMVTTAGRAQSAGPTSTSAFYSTLTPIRQPAQQQSLSQPHAFQPVPQRHHHHQQQNAQLHHHQQQQQHQHQQQQQHHHQQQQAAAALHPHQFRTPSHQVGCSSSGTSSKHPIQRSVSVAAASTSTTNYSAVQALAASKQYSAAPITLASSSSGAVFQPLSSAPSLLTAVTSSNASLVGQNPSISLSQSYDYATIQHVQQQRLHHQQQLAAVAAAKQDQLQQQPIYATHTALQHQQQHSQSQQQVVSVSQSQQLQSQQAATSSLSQSQQQLQHAAHAHHLHHQYYYNTLEHPAYANYYQPAESLTGHEEPISRPVSNLSNKSSEHFYTYPYPRKQQDQIFKPIDWCTLVHWARKAVQSREDDNDIKCECSHGCHEIKGLKRHEHQHSWPHVQPHECNVLFLAKVMQR</sequence>